<dbReference type="EMBL" id="LAZR01001023">
    <property type="protein sequence ID" value="KKN52342.1"/>
    <property type="molecule type" value="Genomic_DNA"/>
</dbReference>
<feature type="transmembrane region" description="Helical" evidence="8">
    <location>
        <begin position="169"/>
        <end position="191"/>
    </location>
</feature>
<dbReference type="PROSITE" id="PS51012">
    <property type="entry name" value="ABC_TM2"/>
    <property type="match status" value="1"/>
</dbReference>
<feature type="transmembrane region" description="Helical" evidence="8">
    <location>
        <begin position="218"/>
        <end position="242"/>
    </location>
</feature>
<keyword evidence="5 8" id="KW-0812">Transmembrane</keyword>
<dbReference type="PANTHER" id="PTHR30294:SF29">
    <property type="entry name" value="MULTIDRUG ABC TRANSPORTER PERMEASE YBHS-RELATED"/>
    <property type="match status" value="1"/>
</dbReference>
<gene>
    <name evidence="10" type="ORF">LCGC14_0613540</name>
</gene>
<protein>
    <recommendedName>
        <fullName evidence="9">ABC transmembrane type-2 domain-containing protein</fullName>
    </recommendedName>
</protein>
<evidence type="ECO:0000256" key="2">
    <source>
        <dbReference type="ARBA" id="ARBA00007783"/>
    </source>
</evidence>
<keyword evidence="4" id="KW-1003">Cell membrane</keyword>
<evidence type="ECO:0000259" key="9">
    <source>
        <dbReference type="PROSITE" id="PS51012"/>
    </source>
</evidence>
<dbReference type="AlphaFoldDB" id="A0A0F9RRA1"/>
<proteinExistence type="inferred from homology"/>
<sequence>MKLSHILAVIEKETKEIVRDPVTVAVALLMPLVMLFLFGYAISFDVDGVAMGVLDHDRSAESRALVDRFVASGYFLLDNGYQSAIEVETALQRGAVKLALIIPPGFADHLARGEPAPVQALVDGTFSATANLVAAYAKAIISGFGAQTSPSIEVAARVWYNPSLRSVNYVVPGLFGVILMAFPPLLTALAITREKQSGSIQQIFASPLTPAEFLSGKLIPYGLIAFLQIVMVVAVGFLWFAVPLKGGLALLLGVGLVYVFTTVGIGLLVSTLTNSQLAAMLLALIISLMPSFLFSGFLFPIFTMPFVLQLYTRLFPAQYFVDFSRGVVLKGAGLAELWPSVLLLLAYTLVIFALAVWRFRKKVA</sequence>
<accession>A0A0F9RRA1</accession>
<dbReference type="GO" id="GO:0140359">
    <property type="term" value="F:ABC-type transporter activity"/>
    <property type="evidence" value="ECO:0007669"/>
    <property type="project" value="InterPro"/>
</dbReference>
<comment type="subcellular location">
    <subcellularLocation>
        <location evidence="1">Cell membrane</location>
        <topology evidence="1">Multi-pass membrane protein</topology>
    </subcellularLocation>
</comment>
<organism evidence="10">
    <name type="scientific">marine sediment metagenome</name>
    <dbReference type="NCBI Taxonomy" id="412755"/>
    <lineage>
        <taxon>unclassified sequences</taxon>
        <taxon>metagenomes</taxon>
        <taxon>ecological metagenomes</taxon>
    </lineage>
</organism>
<evidence type="ECO:0000313" key="10">
    <source>
        <dbReference type="EMBL" id="KKN52342.1"/>
    </source>
</evidence>
<feature type="transmembrane region" description="Helical" evidence="8">
    <location>
        <begin position="337"/>
        <end position="357"/>
    </location>
</feature>
<keyword evidence="7 8" id="KW-0472">Membrane</keyword>
<evidence type="ECO:0000256" key="1">
    <source>
        <dbReference type="ARBA" id="ARBA00004651"/>
    </source>
</evidence>
<evidence type="ECO:0000256" key="4">
    <source>
        <dbReference type="ARBA" id="ARBA00022475"/>
    </source>
</evidence>
<dbReference type="InterPro" id="IPR051449">
    <property type="entry name" value="ABC-2_transporter_component"/>
</dbReference>
<feature type="transmembrane region" description="Helical" evidence="8">
    <location>
        <begin position="281"/>
        <end position="302"/>
    </location>
</feature>
<evidence type="ECO:0000256" key="6">
    <source>
        <dbReference type="ARBA" id="ARBA00022989"/>
    </source>
</evidence>
<evidence type="ECO:0000256" key="3">
    <source>
        <dbReference type="ARBA" id="ARBA00022448"/>
    </source>
</evidence>
<reference evidence="10" key="1">
    <citation type="journal article" date="2015" name="Nature">
        <title>Complex archaea that bridge the gap between prokaryotes and eukaryotes.</title>
        <authorList>
            <person name="Spang A."/>
            <person name="Saw J.H."/>
            <person name="Jorgensen S.L."/>
            <person name="Zaremba-Niedzwiedzka K."/>
            <person name="Martijn J."/>
            <person name="Lind A.E."/>
            <person name="van Eijk R."/>
            <person name="Schleper C."/>
            <person name="Guy L."/>
            <person name="Ettema T.J."/>
        </authorList>
    </citation>
    <scope>NUCLEOTIDE SEQUENCE</scope>
</reference>
<keyword evidence="6 8" id="KW-1133">Transmembrane helix</keyword>
<evidence type="ECO:0000256" key="7">
    <source>
        <dbReference type="ARBA" id="ARBA00023136"/>
    </source>
</evidence>
<evidence type="ECO:0000256" key="8">
    <source>
        <dbReference type="SAM" id="Phobius"/>
    </source>
</evidence>
<evidence type="ECO:0000256" key="5">
    <source>
        <dbReference type="ARBA" id="ARBA00022692"/>
    </source>
</evidence>
<keyword evidence="3" id="KW-0813">Transport</keyword>
<dbReference type="InterPro" id="IPR013525">
    <property type="entry name" value="ABC2_TM"/>
</dbReference>
<dbReference type="InterPro" id="IPR047817">
    <property type="entry name" value="ABC2_TM_bact-type"/>
</dbReference>
<comment type="caution">
    <text evidence="10">The sequence shown here is derived from an EMBL/GenBank/DDBJ whole genome shotgun (WGS) entry which is preliminary data.</text>
</comment>
<dbReference type="GO" id="GO:0005886">
    <property type="term" value="C:plasma membrane"/>
    <property type="evidence" value="ECO:0007669"/>
    <property type="project" value="UniProtKB-SubCell"/>
</dbReference>
<dbReference type="Pfam" id="PF12698">
    <property type="entry name" value="ABC2_membrane_3"/>
    <property type="match status" value="1"/>
</dbReference>
<comment type="similarity">
    <text evidence="2">Belongs to the ABC-2 integral membrane protein family.</text>
</comment>
<dbReference type="Gene3D" id="3.40.1710.10">
    <property type="entry name" value="abc type-2 transporter like domain"/>
    <property type="match status" value="1"/>
</dbReference>
<name>A0A0F9RRA1_9ZZZZ</name>
<feature type="domain" description="ABC transmembrane type-2" evidence="9">
    <location>
        <begin position="126"/>
        <end position="362"/>
    </location>
</feature>
<dbReference type="PANTHER" id="PTHR30294">
    <property type="entry name" value="MEMBRANE COMPONENT OF ABC TRANSPORTER YHHJ-RELATED"/>
    <property type="match status" value="1"/>
</dbReference>
<feature type="transmembrane region" description="Helical" evidence="8">
    <location>
        <begin position="248"/>
        <end position="269"/>
    </location>
</feature>
<feature type="transmembrane region" description="Helical" evidence="8">
    <location>
        <begin position="21"/>
        <end position="42"/>
    </location>
</feature>